<evidence type="ECO:0000256" key="2">
    <source>
        <dbReference type="PROSITE-ProRule" id="PRU00447"/>
    </source>
</evidence>
<feature type="compositionally biased region" description="Basic and acidic residues" evidence="3">
    <location>
        <begin position="298"/>
        <end position="309"/>
    </location>
</feature>
<dbReference type="OrthoDB" id="6475906at2759"/>
<dbReference type="GO" id="GO:0042981">
    <property type="term" value="P:regulation of apoptotic process"/>
    <property type="evidence" value="ECO:0007669"/>
    <property type="project" value="TreeGrafter"/>
</dbReference>
<dbReference type="Pfam" id="PF02017">
    <property type="entry name" value="CIDE-N"/>
    <property type="match status" value="1"/>
</dbReference>
<organism evidence="5">
    <name type="scientific">Darwinula stevensoni</name>
    <dbReference type="NCBI Taxonomy" id="69355"/>
    <lineage>
        <taxon>Eukaryota</taxon>
        <taxon>Metazoa</taxon>
        <taxon>Ecdysozoa</taxon>
        <taxon>Arthropoda</taxon>
        <taxon>Crustacea</taxon>
        <taxon>Oligostraca</taxon>
        <taxon>Ostracoda</taxon>
        <taxon>Podocopa</taxon>
        <taxon>Podocopida</taxon>
        <taxon>Darwinulocopina</taxon>
        <taxon>Darwinuloidea</taxon>
        <taxon>Darwinulidae</taxon>
        <taxon>Darwinula</taxon>
    </lineage>
</organism>
<evidence type="ECO:0000313" key="5">
    <source>
        <dbReference type="EMBL" id="CAD7245023.1"/>
    </source>
</evidence>
<dbReference type="CDD" id="cd01615">
    <property type="entry name" value="CIDE_N"/>
    <property type="match status" value="1"/>
</dbReference>
<dbReference type="EMBL" id="CAJPEV010000761">
    <property type="protein sequence ID" value="CAG0888299.1"/>
    <property type="molecule type" value="Genomic_DNA"/>
</dbReference>
<dbReference type="PANTHER" id="PTHR12306">
    <property type="entry name" value="CELL DEATH ACTIVATOR CIDE"/>
    <property type="match status" value="1"/>
</dbReference>
<feature type="region of interest" description="Disordered" evidence="3">
    <location>
        <begin position="280"/>
        <end position="333"/>
    </location>
</feature>
<dbReference type="SMART" id="SM00266">
    <property type="entry name" value="CAD"/>
    <property type="match status" value="1"/>
</dbReference>
<dbReference type="SUPFAM" id="SSF54277">
    <property type="entry name" value="CAD &amp; PB1 domains"/>
    <property type="match status" value="1"/>
</dbReference>
<protein>
    <recommendedName>
        <fullName evidence="4">CIDE-N domain-containing protein</fullName>
    </recommendedName>
</protein>
<dbReference type="Gene3D" id="3.10.20.10">
    <property type="match status" value="1"/>
</dbReference>
<gene>
    <name evidence="5" type="ORF">DSTB1V02_LOCUS4901</name>
</gene>
<dbReference type="PANTHER" id="PTHR12306:SF22">
    <property type="entry name" value="DNAATION FACTOR-RELATED PROTEIN 2, ISOFORM B"/>
    <property type="match status" value="1"/>
</dbReference>
<evidence type="ECO:0000259" key="4">
    <source>
        <dbReference type="PROSITE" id="PS51135"/>
    </source>
</evidence>
<proteinExistence type="predicted"/>
<evidence type="ECO:0000256" key="3">
    <source>
        <dbReference type="SAM" id="MobiDB-lite"/>
    </source>
</evidence>
<feature type="region of interest" description="Disordered" evidence="3">
    <location>
        <begin position="417"/>
        <end position="439"/>
    </location>
</feature>
<dbReference type="EMBL" id="LR900278">
    <property type="protein sequence ID" value="CAD7245023.1"/>
    <property type="molecule type" value="Genomic_DNA"/>
</dbReference>
<evidence type="ECO:0000256" key="1">
    <source>
        <dbReference type="ARBA" id="ARBA00022703"/>
    </source>
</evidence>
<keyword evidence="1 2" id="KW-0053">Apoptosis</keyword>
<dbReference type="Proteomes" id="UP000677054">
    <property type="component" value="Unassembled WGS sequence"/>
</dbReference>
<reference evidence="5" key="1">
    <citation type="submission" date="2020-11" db="EMBL/GenBank/DDBJ databases">
        <authorList>
            <person name="Tran Van P."/>
        </authorList>
    </citation>
    <scope>NUCLEOTIDE SEQUENCE</scope>
</reference>
<accession>A0A7R8XD18</accession>
<dbReference type="PROSITE" id="PS51135">
    <property type="entry name" value="CIDE_N"/>
    <property type="match status" value="1"/>
</dbReference>
<dbReference type="GO" id="GO:0006915">
    <property type="term" value="P:apoptotic process"/>
    <property type="evidence" value="ECO:0007669"/>
    <property type="project" value="UniProtKB-UniRule"/>
</dbReference>
<dbReference type="InterPro" id="IPR003508">
    <property type="entry name" value="CIDE-N_dom"/>
</dbReference>
<sequence length="439" mass="48739">MIHAIPCASSATHRYNTPSLFPVVSSEQPVIRPKSLKRGLRLGITDTETANPRRRRPCKVWDQSRSIRKSIMVAGLPELVVKGKEALNMGVGESVKVVTEGDGTEVEDGEYFHTLPDNTVFLLLRTNEKWTPPHAMELDLKVQAVIPKAVREAIPALGLQEEAPSWRLTDIRGLITLFLEWDLSGRGDRPSLALASMDPISHMPHSPLHTPVSPTPTRVPKETLINHGVVPAIKVSSGDLGSSRRFLQSQATAEPSFRGHSPTECDFHCCALHQAEGRHLPGFTPTPSGHRSPHVHFRPNERDVFREKPLPPPPPNAESSESETDPGIPEESSRARKTLLLSDRVTSEHPHHLSVRDLGVILERLSSRIVDVENLTREKVNEDVYSWKIGAVVKGDMMRSLGVLYQGNYYVICEHPDSRSHPDHPGFGDRNDSEADTHI</sequence>
<keyword evidence="6" id="KW-1185">Reference proteome</keyword>
<feature type="domain" description="CIDE-N" evidence="4">
    <location>
        <begin position="54"/>
        <end position="132"/>
    </location>
</feature>
<name>A0A7R8XD18_9CRUS</name>
<dbReference type="AlphaFoldDB" id="A0A7R8XD18"/>
<evidence type="ECO:0000313" key="6">
    <source>
        <dbReference type="Proteomes" id="UP000677054"/>
    </source>
</evidence>